<dbReference type="CDD" id="cd03147">
    <property type="entry name" value="GATase1_Ydr533c_like"/>
    <property type="match status" value="1"/>
</dbReference>
<comment type="subcellular location">
    <subcellularLocation>
        <location evidence="1">Cytoplasm</location>
        <location evidence="1">P-body</location>
    </subcellularLocation>
</comment>
<dbReference type="GO" id="GO:0019172">
    <property type="term" value="F:glyoxalase III activity"/>
    <property type="evidence" value="ECO:0007669"/>
    <property type="project" value="UniProtKB-EC"/>
</dbReference>
<dbReference type="STRING" id="1266660.A0A1G4J1Z3"/>
<dbReference type="PANTHER" id="PTHR48094:SF11">
    <property type="entry name" value="GLUTATHIONE-INDEPENDENT GLYOXALASE HSP31-RELATED"/>
    <property type="match status" value="1"/>
</dbReference>
<evidence type="ECO:0000256" key="4">
    <source>
        <dbReference type="ARBA" id="ARBA00023239"/>
    </source>
</evidence>
<proteinExistence type="inferred from homology"/>
<dbReference type="EC" id="4.2.1.130" evidence="2"/>
<keyword evidence="10" id="KW-1185">Reference proteome</keyword>
<dbReference type="InterPro" id="IPR002818">
    <property type="entry name" value="DJ-1/PfpI"/>
</dbReference>
<dbReference type="InterPro" id="IPR050325">
    <property type="entry name" value="Prot/Nucl_acid_deglycase"/>
</dbReference>
<evidence type="ECO:0000313" key="9">
    <source>
        <dbReference type="EMBL" id="SCU83680.1"/>
    </source>
</evidence>
<evidence type="ECO:0000256" key="7">
    <source>
        <dbReference type="ARBA" id="ARBA00059996"/>
    </source>
</evidence>
<evidence type="ECO:0000256" key="1">
    <source>
        <dbReference type="ARBA" id="ARBA00004201"/>
    </source>
</evidence>
<dbReference type="EMBL" id="LT598459">
    <property type="protein sequence ID" value="SCU83680.1"/>
    <property type="molecule type" value="Genomic_DNA"/>
</dbReference>
<dbReference type="Gene3D" id="3.40.50.880">
    <property type="match status" value="1"/>
</dbReference>
<evidence type="ECO:0000313" key="10">
    <source>
        <dbReference type="Proteomes" id="UP000190274"/>
    </source>
</evidence>
<dbReference type="AlphaFoldDB" id="A0A1G4J1Z3"/>
<dbReference type="Proteomes" id="UP000190274">
    <property type="component" value="Chromosome C"/>
</dbReference>
<dbReference type="SUPFAM" id="SSF52317">
    <property type="entry name" value="Class I glutamine amidotransferase-like"/>
    <property type="match status" value="1"/>
</dbReference>
<feature type="domain" description="DJ-1/PfpI" evidence="8">
    <location>
        <begin position="31"/>
        <end position="227"/>
    </location>
</feature>
<sequence length="240" mass="25757">MAPSSKRALIAVSSYNEPFYKDGSKTGVFVVEALHPFDALTEKGFEVDIVSETGSFGYDEHSLSPDFLNGRDLEVFEDPSSKFNMAMANVKRASDLRPEDYSIFFASAGHATLYDYPKAGGLHVLASKIYANGGVVAAVCHGPAIFEGLMDESTGKHIIQGKSITGFTDVGEKMLDVDSIMEADKLHSIEDVARICGAKYLPPIGPWDDYSVTDGRIVTGVNPASAHSTAVRAINALRTG</sequence>
<evidence type="ECO:0000256" key="6">
    <source>
        <dbReference type="ARBA" id="ARBA00048082"/>
    </source>
</evidence>
<dbReference type="GO" id="GO:0031669">
    <property type="term" value="P:cellular response to nutrient levels"/>
    <property type="evidence" value="ECO:0007669"/>
    <property type="project" value="UniProtKB-ARBA"/>
</dbReference>
<dbReference type="OrthoDB" id="543156at2759"/>
<keyword evidence="3" id="KW-0346">Stress response</keyword>
<keyword evidence="4" id="KW-0456">Lyase</keyword>
<evidence type="ECO:0000259" key="8">
    <source>
        <dbReference type="Pfam" id="PF01965"/>
    </source>
</evidence>
<dbReference type="GO" id="GO:0000932">
    <property type="term" value="C:P-body"/>
    <property type="evidence" value="ECO:0007669"/>
    <property type="project" value="UniProtKB-SubCell"/>
</dbReference>
<comment type="function">
    <text evidence="7">Catalyzes the conversion of methylglyoxal (MG) to D-lactate in a single glutathione (GSH)-independent step. May play a role in detoxifying endogenously produced glyoxals. Involved in protection against reactive oxygen species (ROS). Important for viability in stationary phase. May negatively regulate TORC1 in response to nutrient limitation.</text>
</comment>
<protein>
    <recommendedName>
        <fullName evidence="2">D-lactate dehydratase</fullName>
        <ecNumber evidence="2">4.2.1.130</ecNumber>
    </recommendedName>
</protein>
<gene>
    <name evidence="9" type="ORF">LADA_0C12904G</name>
</gene>
<name>A0A1G4J1Z3_9SACH</name>
<comment type="similarity">
    <text evidence="5">Belongs to the peptidase C56 family. HSP31-like subfamily.</text>
</comment>
<evidence type="ECO:0000256" key="2">
    <source>
        <dbReference type="ARBA" id="ARBA00013134"/>
    </source>
</evidence>
<dbReference type="PANTHER" id="PTHR48094">
    <property type="entry name" value="PROTEIN/NUCLEIC ACID DEGLYCASE DJ-1-RELATED"/>
    <property type="match status" value="1"/>
</dbReference>
<reference evidence="10" key="1">
    <citation type="submission" date="2016-03" db="EMBL/GenBank/DDBJ databases">
        <authorList>
            <person name="Devillers H."/>
        </authorList>
    </citation>
    <scope>NUCLEOTIDE SEQUENCE [LARGE SCALE GENOMIC DNA]</scope>
</reference>
<dbReference type="GO" id="GO:0019243">
    <property type="term" value="P:methylglyoxal catabolic process to D-lactate via S-lactoyl-glutathione"/>
    <property type="evidence" value="ECO:0007669"/>
    <property type="project" value="TreeGrafter"/>
</dbReference>
<dbReference type="Pfam" id="PF01965">
    <property type="entry name" value="DJ-1_PfpI"/>
    <property type="match status" value="1"/>
</dbReference>
<accession>A0A1G4J1Z3</accession>
<comment type="catalytic activity">
    <reaction evidence="6">
        <text>methylglyoxal + H2O = (R)-lactate + H(+)</text>
        <dbReference type="Rhea" id="RHEA:27754"/>
        <dbReference type="ChEBI" id="CHEBI:15377"/>
        <dbReference type="ChEBI" id="CHEBI:15378"/>
        <dbReference type="ChEBI" id="CHEBI:16004"/>
        <dbReference type="ChEBI" id="CHEBI:17158"/>
        <dbReference type="EC" id="4.2.1.130"/>
    </reaction>
</comment>
<dbReference type="InterPro" id="IPR029062">
    <property type="entry name" value="Class_I_gatase-like"/>
</dbReference>
<organism evidence="9 10">
    <name type="scientific">Lachancea dasiensis</name>
    <dbReference type="NCBI Taxonomy" id="1072105"/>
    <lineage>
        <taxon>Eukaryota</taxon>
        <taxon>Fungi</taxon>
        <taxon>Dikarya</taxon>
        <taxon>Ascomycota</taxon>
        <taxon>Saccharomycotina</taxon>
        <taxon>Saccharomycetes</taxon>
        <taxon>Saccharomycetales</taxon>
        <taxon>Saccharomycetaceae</taxon>
        <taxon>Lachancea</taxon>
    </lineage>
</organism>
<evidence type="ECO:0000256" key="3">
    <source>
        <dbReference type="ARBA" id="ARBA00023016"/>
    </source>
</evidence>
<dbReference type="FunFam" id="3.40.50.880:FF:000051">
    <property type="entry name" value="Glutathione-independent glyoxalase HSP31"/>
    <property type="match status" value="1"/>
</dbReference>
<evidence type="ECO:0000256" key="5">
    <source>
        <dbReference type="ARBA" id="ARBA00038493"/>
    </source>
</evidence>